<protein>
    <submittedName>
        <fullName evidence="1">Uncharacterized protein</fullName>
    </submittedName>
</protein>
<name>A0A0W8EL00_9ZZZZ</name>
<organism evidence="1">
    <name type="scientific">hydrocarbon metagenome</name>
    <dbReference type="NCBI Taxonomy" id="938273"/>
    <lineage>
        <taxon>unclassified sequences</taxon>
        <taxon>metagenomes</taxon>
        <taxon>ecological metagenomes</taxon>
    </lineage>
</organism>
<proteinExistence type="predicted"/>
<accession>A0A0W8EL00</accession>
<sequence>MENDYVHTFTGGTMETIPIPRILYPSRVFSPLKAIRTLGTGILEFTQGR</sequence>
<dbReference type="EMBL" id="LNQE01001755">
    <property type="protein sequence ID" value="KUG09224.1"/>
    <property type="molecule type" value="Genomic_DNA"/>
</dbReference>
<evidence type="ECO:0000313" key="1">
    <source>
        <dbReference type="EMBL" id="KUG09224.1"/>
    </source>
</evidence>
<reference evidence="1" key="1">
    <citation type="journal article" date="2015" name="Proc. Natl. Acad. Sci. U.S.A.">
        <title>Networks of energetic and metabolic interactions define dynamics in microbial communities.</title>
        <authorList>
            <person name="Embree M."/>
            <person name="Liu J.K."/>
            <person name="Al-Bassam M.M."/>
            <person name="Zengler K."/>
        </authorList>
    </citation>
    <scope>NUCLEOTIDE SEQUENCE</scope>
</reference>
<comment type="caution">
    <text evidence="1">The sequence shown here is derived from an EMBL/GenBank/DDBJ whole genome shotgun (WGS) entry which is preliminary data.</text>
</comment>
<gene>
    <name evidence="1" type="ORF">ASZ90_016652</name>
</gene>
<dbReference type="AlphaFoldDB" id="A0A0W8EL00"/>